<dbReference type="Proteomes" id="UP001501447">
    <property type="component" value="Unassembled WGS sequence"/>
</dbReference>
<dbReference type="SUPFAM" id="SSF159659">
    <property type="entry name" value="Cgl1923-like"/>
    <property type="match status" value="1"/>
</dbReference>
<gene>
    <name evidence="1" type="ORF">GCM10009863_50690</name>
</gene>
<organism evidence="1 2">
    <name type="scientific">Streptomyces axinellae</name>
    <dbReference type="NCBI Taxonomy" id="552788"/>
    <lineage>
        <taxon>Bacteria</taxon>
        <taxon>Bacillati</taxon>
        <taxon>Actinomycetota</taxon>
        <taxon>Actinomycetes</taxon>
        <taxon>Kitasatosporales</taxon>
        <taxon>Streptomycetaceae</taxon>
        <taxon>Streptomyces</taxon>
    </lineage>
</organism>
<protein>
    <submittedName>
        <fullName evidence="1">PAC2 family protein</fullName>
    </submittedName>
</protein>
<accession>A0ABP6D0V2</accession>
<dbReference type="PIRSF" id="PIRSF028754">
    <property type="entry name" value="UCP028754"/>
    <property type="match status" value="1"/>
</dbReference>
<keyword evidence="2" id="KW-1185">Reference proteome</keyword>
<dbReference type="InterPro" id="IPR008492">
    <property type="entry name" value="Rv2714-like"/>
</dbReference>
<dbReference type="Gene3D" id="1.10.287.100">
    <property type="match status" value="1"/>
</dbReference>
<dbReference type="Pfam" id="PF09754">
    <property type="entry name" value="PAC2"/>
    <property type="match status" value="1"/>
</dbReference>
<name>A0ABP6D0V2_9ACTN</name>
<evidence type="ECO:0000313" key="1">
    <source>
        <dbReference type="EMBL" id="GAA2629272.1"/>
    </source>
</evidence>
<dbReference type="InterPro" id="IPR038389">
    <property type="entry name" value="PSMG2_sf"/>
</dbReference>
<proteinExistence type="predicted"/>
<reference evidence="2" key="1">
    <citation type="journal article" date="2019" name="Int. J. Syst. Evol. Microbiol.">
        <title>The Global Catalogue of Microorganisms (GCM) 10K type strain sequencing project: providing services to taxonomists for standard genome sequencing and annotation.</title>
        <authorList>
            <consortium name="The Broad Institute Genomics Platform"/>
            <consortium name="The Broad Institute Genome Sequencing Center for Infectious Disease"/>
            <person name="Wu L."/>
            <person name="Ma J."/>
        </authorList>
    </citation>
    <scope>NUCLEOTIDE SEQUENCE [LARGE SCALE GENOMIC DNA]</scope>
    <source>
        <strain evidence="2">JCM 16373</strain>
    </source>
</reference>
<evidence type="ECO:0000313" key="2">
    <source>
        <dbReference type="Proteomes" id="UP001501447"/>
    </source>
</evidence>
<comment type="caution">
    <text evidence="1">The sequence shown here is derived from an EMBL/GenBank/DDBJ whole genome shotgun (WGS) entry which is preliminary data.</text>
</comment>
<dbReference type="Gene3D" id="3.40.50.10900">
    <property type="entry name" value="PAC-like subunit"/>
    <property type="match status" value="1"/>
</dbReference>
<dbReference type="InterPro" id="IPR019151">
    <property type="entry name" value="Proteasome_assmbl_chaperone_2"/>
</dbReference>
<sequence length="321" mass="35097">MDPQGLYAWDQTGLEAVDAIVGEPDSAGLVMLYHFEGFMDAGDTGEQIVERLLESQPSVTVARFDVDRLIDYRARRPMMTFRRNAWVSYETPRLELRLMRDATDAPFLLLAGPEPDNEWERFSAAVVEIVERVRARLSVTFHGIPMGVPHTRPVGLTPHGNRTELVPGQRPVFEEAQVPGSAAGLSELRLAESGHDVLGVVAHVPHYIARSTYPDAALIVTEAITSATGLVLPDVAHALRTEALRTQNEIERQLAEGDDELVSVVRGLEQQYDAVAGAETRGNLVAEPVELPSADELGAVFEQFLADREGEGPDGDGRRGS</sequence>
<dbReference type="EMBL" id="BAAARJ010000018">
    <property type="protein sequence ID" value="GAA2629272.1"/>
    <property type="molecule type" value="Genomic_DNA"/>
</dbReference>
<dbReference type="RefSeq" id="WP_425576083.1">
    <property type="nucleotide sequence ID" value="NZ_BAAARJ010000018.1"/>
</dbReference>